<dbReference type="Proteomes" id="UP001347796">
    <property type="component" value="Unassembled WGS sequence"/>
</dbReference>
<evidence type="ECO:0000256" key="5">
    <source>
        <dbReference type="ARBA" id="ARBA00023136"/>
    </source>
</evidence>
<protein>
    <recommendedName>
        <fullName evidence="9">G-protein coupled receptors family 1 profile domain-containing protein</fullName>
    </recommendedName>
</protein>
<reference evidence="10 11" key="1">
    <citation type="submission" date="2024-01" db="EMBL/GenBank/DDBJ databases">
        <title>The genome of the rayed Mediterranean limpet Patella caerulea (Linnaeus, 1758).</title>
        <authorList>
            <person name="Anh-Thu Weber A."/>
            <person name="Halstead-Nussloch G."/>
        </authorList>
    </citation>
    <scope>NUCLEOTIDE SEQUENCE [LARGE SCALE GENOMIC DNA]</scope>
    <source>
        <strain evidence="10">AATW-2023a</strain>
        <tissue evidence="10">Whole specimen</tissue>
    </source>
</reference>
<dbReference type="Gene3D" id="1.20.1070.10">
    <property type="entry name" value="Rhodopsin 7-helix transmembrane proteins"/>
    <property type="match status" value="1"/>
</dbReference>
<dbReference type="PANTHER" id="PTHR24243">
    <property type="entry name" value="G-PROTEIN COUPLED RECEPTOR"/>
    <property type="match status" value="1"/>
</dbReference>
<accession>A0AAN8JJT1</accession>
<keyword evidence="11" id="KW-1185">Reference proteome</keyword>
<dbReference type="GO" id="GO:0005886">
    <property type="term" value="C:plasma membrane"/>
    <property type="evidence" value="ECO:0007669"/>
    <property type="project" value="TreeGrafter"/>
</dbReference>
<dbReference type="AlphaFoldDB" id="A0AAN8JJT1"/>
<dbReference type="PANTHER" id="PTHR24243:SF233">
    <property type="entry name" value="THYROTROPIN-RELEASING HORMONE RECEPTOR"/>
    <property type="match status" value="1"/>
</dbReference>
<evidence type="ECO:0000313" key="10">
    <source>
        <dbReference type="EMBL" id="KAK6177129.1"/>
    </source>
</evidence>
<dbReference type="SUPFAM" id="SSF81321">
    <property type="entry name" value="Family A G protein-coupled receptor-like"/>
    <property type="match status" value="1"/>
</dbReference>
<feature type="transmembrane region" description="Helical" evidence="8">
    <location>
        <begin position="213"/>
        <end position="233"/>
    </location>
</feature>
<keyword evidence="5 8" id="KW-0472">Membrane</keyword>
<evidence type="ECO:0000313" key="11">
    <source>
        <dbReference type="Proteomes" id="UP001347796"/>
    </source>
</evidence>
<keyword evidence="3 8" id="KW-1133">Transmembrane helix</keyword>
<keyword evidence="6" id="KW-0675">Receptor</keyword>
<evidence type="ECO:0000256" key="2">
    <source>
        <dbReference type="ARBA" id="ARBA00022692"/>
    </source>
</evidence>
<dbReference type="Pfam" id="PF00001">
    <property type="entry name" value="7tm_1"/>
    <property type="match status" value="1"/>
</dbReference>
<sequence length="365" mass="40644">MEATTEAAASQNVPLIDQGLVSMETYDSLYSMVSYFMYPLTFVGFVFCALGAVVYSTKPMRSPTSIYLVALNLSELANVLITMALETTGVIYGQKSTTSLVHLTVRLYFSIYLGTAFRRATYCLSLLLSAERCIAVVSPLKSQHFKIVKNPVISVICVTVVSILFHVFVALKYVVVSYQSPTTNETLWKFQFTEIFLASRLEYEAWSISSKVMFVYAVLLGCLISNFVTVITLRRHSKARKNMVATNCARNNDRRITVTVLVSTFVIVILALPSNVSSLVENTAAGYGTNTKEHYLFHTIMRIGKLCELTSNCLGFVFYMILSSQFRKVFFEIFGQCCGRKSTNNETGTPSLVSESTNLSVISKL</sequence>
<organism evidence="10 11">
    <name type="scientific">Patella caerulea</name>
    <name type="common">Rayed Mediterranean limpet</name>
    <dbReference type="NCBI Taxonomy" id="87958"/>
    <lineage>
        <taxon>Eukaryota</taxon>
        <taxon>Metazoa</taxon>
        <taxon>Spiralia</taxon>
        <taxon>Lophotrochozoa</taxon>
        <taxon>Mollusca</taxon>
        <taxon>Gastropoda</taxon>
        <taxon>Patellogastropoda</taxon>
        <taxon>Patelloidea</taxon>
        <taxon>Patellidae</taxon>
        <taxon>Patella</taxon>
    </lineage>
</organism>
<feature type="transmembrane region" description="Helical" evidence="8">
    <location>
        <begin position="35"/>
        <end position="54"/>
    </location>
</feature>
<keyword evidence="4" id="KW-0297">G-protein coupled receptor</keyword>
<dbReference type="GO" id="GO:0004930">
    <property type="term" value="F:G protein-coupled receptor activity"/>
    <property type="evidence" value="ECO:0007669"/>
    <property type="project" value="UniProtKB-KW"/>
</dbReference>
<feature type="transmembrane region" description="Helical" evidence="8">
    <location>
        <begin position="303"/>
        <end position="322"/>
    </location>
</feature>
<dbReference type="InterPro" id="IPR017452">
    <property type="entry name" value="GPCR_Rhodpsn_7TM"/>
</dbReference>
<name>A0AAN8JJT1_PATCE</name>
<proteinExistence type="predicted"/>
<evidence type="ECO:0000256" key="6">
    <source>
        <dbReference type="ARBA" id="ARBA00023170"/>
    </source>
</evidence>
<evidence type="ECO:0000256" key="1">
    <source>
        <dbReference type="ARBA" id="ARBA00004141"/>
    </source>
</evidence>
<evidence type="ECO:0000256" key="4">
    <source>
        <dbReference type="ARBA" id="ARBA00023040"/>
    </source>
</evidence>
<evidence type="ECO:0000256" key="8">
    <source>
        <dbReference type="SAM" id="Phobius"/>
    </source>
</evidence>
<dbReference type="PROSITE" id="PS50262">
    <property type="entry name" value="G_PROTEIN_RECEP_F1_2"/>
    <property type="match status" value="1"/>
</dbReference>
<comment type="caution">
    <text evidence="10">The sequence shown here is derived from an EMBL/GenBank/DDBJ whole genome shotgun (WGS) entry which is preliminary data.</text>
</comment>
<gene>
    <name evidence="10" type="ORF">SNE40_015295</name>
</gene>
<dbReference type="InterPro" id="IPR000276">
    <property type="entry name" value="GPCR_Rhodpsn"/>
</dbReference>
<keyword evidence="2 8" id="KW-0812">Transmembrane</keyword>
<evidence type="ECO:0000256" key="7">
    <source>
        <dbReference type="ARBA" id="ARBA00023224"/>
    </source>
</evidence>
<comment type="subcellular location">
    <subcellularLocation>
        <location evidence="1">Membrane</location>
        <topology evidence="1">Multi-pass membrane protein</topology>
    </subcellularLocation>
</comment>
<evidence type="ECO:0000256" key="3">
    <source>
        <dbReference type="ARBA" id="ARBA00022989"/>
    </source>
</evidence>
<evidence type="ECO:0000259" key="9">
    <source>
        <dbReference type="PROSITE" id="PS50262"/>
    </source>
</evidence>
<feature type="domain" description="G-protein coupled receptors family 1 profile" evidence="9">
    <location>
        <begin position="46"/>
        <end position="319"/>
    </location>
</feature>
<dbReference type="EMBL" id="JAZGQO010000010">
    <property type="protein sequence ID" value="KAK6177129.1"/>
    <property type="molecule type" value="Genomic_DNA"/>
</dbReference>
<feature type="transmembrane region" description="Helical" evidence="8">
    <location>
        <begin position="254"/>
        <end position="272"/>
    </location>
</feature>
<feature type="transmembrane region" description="Helical" evidence="8">
    <location>
        <begin position="151"/>
        <end position="175"/>
    </location>
</feature>
<keyword evidence="7" id="KW-0807">Transducer</keyword>